<evidence type="ECO:0000313" key="1">
    <source>
        <dbReference type="EMBL" id="OAX35208.1"/>
    </source>
</evidence>
<keyword evidence="2" id="KW-1185">Reference proteome</keyword>
<name>A0A1B7MRH5_9AGAM</name>
<evidence type="ECO:0000313" key="2">
    <source>
        <dbReference type="Proteomes" id="UP000092154"/>
    </source>
</evidence>
<sequence>MTIETRRPPMILESSLYFQFYVERITLLEFEFTYTGRYGKATRGPPAFPWVAWGLEHTRIFLASRNGDRSHCSYGFRTAELIGETLSKQIRIRDFNPHHVMHYKAGDGTRWSERLVESEPELGIPGNVSGEWDNHGQKQGVVNRCTLSDPGNCRLLLLAHPGPAGLQFPLQLSIGYNFRCRYKAQNDVVKAPGGGKHMAYLQGRSLYLLTAGTCGNSSINNMKLRTYGALWYRRSNLNSRVYYVTTSSNDLEIFCDAYITNSARVSSSGSMIILTHQDQGLRQICQ</sequence>
<dbReference type="Proteomes" id="UP000092154">
    <property type="component" value="Unassembled WGS sequence"/>
</dbReference>
<dbReference type="InParanoid" id="A0A1B7MRH5"/>
<organism evidence="1 2">
    <name type="scientific">Rhizopogon vinicolor AM-OR11-026</name>
    <dbReference type="NCBI Taxonomy" id="1314800"/>
    <lineage>
        <taxon>Eukaryota</taxon>
        <taxon>Fungi</taxon>
        <taxon>Dikarya</taxon>
        <taxon>Basidiomycota</taxon>
        <taxon>Agaricomycotina</taxon>
        <taxon>Agaricomycetes</taxon>
        <taxon>Agaricomycetidae</taxon>
        <taxon>Boletales</taxon>
        <taxon>Suillineae</taxon>
        <taxon>Rhizopogonaceae</taxon>
        <taxon>Rhizopogon</taxon>
    </lineage>
</organism>
<dbReference type="AlphaFoldDB" id="A0A1B7MRH5"/>
<accession>A0A1B7MRH5</accession>
<protein>
    <submittedName>
        <fullName evidence="1">Uncharacterized protein</fullName>
    </submittedName>
</protein>
<dbReference type="EMBL" id="KV448521">
    <property type="protein sequence ID" value="OAX35208.1"/>
    <property type="molecule type" value="Genomic_DNA"/>
</dbReference>
<reference evidence="1 2" key="1">
    <citation type="submission" date="2016-06" db="EMBL/GenBank/DDBJ databases">
        <title>Comparative genomics of the ectomycorrhizal sister species Rhizopogon vinicolor and Rhizopogon vesiculosus (Basidiomycota: Boletales) reveals a divergence of the mating type B locus.</title>
        <authorList>
            <consortium name="DOE Joint Genome Institute"/>
            <person name="Mujic A.B."/>
            <person name="Kuo A."/>
            <person name="Tritt A."/>
            <person name="Lipzen A."/>
            <person name="Chen C."/>
            <person name="Johnson J."/>
            <person name="Sharma A."/>
            <person name="Barry K."/>
            <person name="Grigoriev I.V."/>
            <person name="Spatafora J.W."/>
        </authorList>
    </citation>
    <scope>NUCLEOTIDE SEQUENCE [LARGE SCALE GENOMIC DNA]</scope>
    <source>
        <strain evidence="1 2">AM-OR11-026</strain>
    </source>
</reference>
<gene>
    <name evidence="1" type="ORF">K503DRAFT_858753</name>
</gene>
<proteinExistence type="predicted"/>